<dbReference type="PANTHER" id="PTHR43364:SF7">
    <property type="entry name" value="NADP-DEPENDENT OXIDOREDUCTASE DOMAIN-CONTAINING PROTEIN-RELATED"/>
    <property type="match status" value="1"/>
</dbReference>
<comment type="similarity">
    <text evidence="2">Belongs to the aldo/keto reductase family. Aldo/keto reductase 2 subfamily.</text>
</comment>
<proteinExistence type="inferred from homology"/>
<protein>
    <recommendedName>
        <fullName evidence="3">NADP-dependent oxidoreductase domain-containing protein</fullName>
    </recommendedName>
</protein>
<name>A0ABQ0KUK8_MYCCL</name>
<dbReference type="SUPFAM" id="SSF51430">
    <property type="entry name" value="NAD(P)-linked oxidoreductase"/>
    <property type="match status" value="1"/>
</dbReference>
<dbReference type="Proteomes" id="UP000815677">
    <property type="component" value="Unassembled WGS sequence"/>
</dbReference>
<dbReference type="InterPro" id="IPR050523">
    <property type="entry name" value="AKR_Detox_Biosynth"/>
</dbReference>
<evidence type="ECO:0000313" key="4">
    <source>
        <dbReference type="EMBL" id="GAT42569.1"/>
    </source>
</evidence>
<reference evidence="4" key="1">
    <citation type="submission" date="2014-09" db="EMBL/GenBank/DDBJ databases">
        <title>Genome sequence of the luminous mushroom Mycena chlorophos for searching fungal bioluminescence genes.</title>
        <authorList>
            <person name="Tanaka Y."/>
            <person name="Kasuga D."/>
            <person name="Oba Y."/>
            <person name="Hase S."/>
            <person name="Sato K."/>
            <person name="Oba Y."/>
            <person name="Sakakibara Y."/>
        </authorList>
    </citation>
    <scope>NUCLEOTIDE SEQUENCE</scope>
</reference>
<dbReference type="PANTHER" id="PTHR43364">
    <property type="entry name" value="NADH-SPECIFIC METHYLGLYOXAL REDUCTASE-RELATED"/>
    <property type="match status" value="1"/>
</dbReference>
<dbReference type="EMBL" id="DF838094">
    <property type="protein sequence ID" value="GAT42569.1"/>
    <property type="molecule type" value="Genomic_DNA"/>
</dbReference>
<gene>
    <name evidence="4" type="ORF">MCHLO_00281</name>
</gene>
<dbReference type="Gene3D" id="3.20.20.100">
    <property type="entry name" value="NADP-dependent oxidoreductase domain"/>
    <property type="match status" value="1"/>
</dbReference>
<organism evidence="4 5">
    <name type="scientific">Mycena chlorophos</name>
    <name type="common">Agaric fungus</name>
    <name type="synonym">Agaricus chlorophos</name>
    <dbReference type="NCBI Taxonomy" id="658473"/>
    <lineage>
        <taxon>Eukaryota</taxon>
        <taxon>Fungi</taxon>
        <taxon>Dikarya</taxon>
        <taxon>Basidiomycota</taxon>
        <taxon>Agaricomycotina</taxon>
        <taxon>Agaricomycetes</taxon>
        <taxon>Agaricomycetidae</taxon>
        <taxon>Agaricales</taxon>
        <taxon>Marasmiineae</taxon>
        <taxon>Mycenaceae</taxon>
        <taxon>Mycena</taxon>
    </lineage>
</organism>
<dbReference type="InterPro" id="IPR023210">
    <property type="entry name" value="NADP_OxRdtase_dom"/>
</dbReference>
<evidence type="ECO:0000313" key="5">
    <source>
        <dbReference type="Proteomes" id="UP000815677"/>
    </source>
</evidence>
<evidence type="ECO:0000259" key="3">
    <source>
        <dbReference type="Pfam" id="PF00248"/>
    </source>
</evidence>
<dbReference type="InterPro" id="IPR036812">
    <property type="entry name" value="NAD(P)_OxRdtase_dom_sf"/>
</dbReference>
<sequence length="204" mass="23016">MLTVHVALAAWNSSAAGRAWRSSRRTTQKSSERAAADRSALIPSSIVQAAQLTRPKPQDPQNRAWALPRPVAQRWHPCVPNPARCDEHWRQVGLEGDGIDGEGLELQVSRRVCGERRKFIDTANGYQDETSEAFIGEWMETQGIRDQLIMIIATKYTFNFERGQPGFLNQASYVANNLKSMHISVEASLKKLRTSYIEILYAQF</sequence>
<keyword evidence="5" id="KW-1185">Reference proteome</keyword>
<feature type="domain" description="NADP-dependent oxidoreductase" evidence="3">
    <location>
        <begin position="118"/>
        <end position="202"/>
    </location>
</feature>
<accession>A0ABQ0KUK8</accession>
<keyword evidence="1" id="KW-0521">NADP</keyword>
<evidence type="ECO:0000256" key="1">
    <source>
        <dbReference type="ARBA" id="ARBA00022857"/>
    </source>
</evidence>
<dbReference type="Pfam" id="PF00248">
    <property type="entry name" value="Aldo_ket_red"/>
    <property type="match status" value="1"/>
</dbReference>
<evidence type="ECO:0000256" key="2">
    <source>
        <dbReference type="ARBA" id="ARBA00038157"/>
    </source>
</evidence>